<evidence type="ECO:0000256" key="3">
    <source>
        <dbReference type="ARBA" id="ARBA00038502"/>
    </source>
</evidence>
<keyword evidence="2" id="KW-0012">Acyltransferase</keyword>
<evidence type="ECO:0000256" key="1">
    <source>
        <dbReference type="ARBA" id="ARBA00022679"/>
    </source>
</evidence>
<dbReference type="PROSITE" id="PS51186">
    <property type="entry name" value="GNAT"/>
    <property type="match status" value="1"/>
</dbReference>
<dbReference type="Gene3D" id="3.40.630.30">
    <property type="match status" value="1"/>
</dbReference>
<keyword evidence="6" id="KW-1185">Reference proteome</keyword>
<feature type="domain" description="N-acetyltransferase" evidence="4">
    <location>
        <begin position="13"/>
        <end position="184"/>
    </location>
</feature>
<dbReference type="PANTHER" id="PTHR43792">
    <property type="entry name" value="GNAT FAMILY, PUTATIVE (AFU_ORTHOLOGUE AFUA_3G00765)-RELATED-RELATED"/>
    <property type="match status" value="1"/>
</dbReference>
<evidence type="ECO:0000313" key="6">
    <source>
        <dbReference type="Proteomes" id="UP000661112"/>
    </source>
</evidence>
<proteinExistence type="inferred from homology"/>
<organism evidence="5 6">
    <name type="scientific">Anabaena azotica FACHB-119</name>
    <dbReference type="NCBI Taxonomy" id="947527"/>
    <lineage>
        <taxon>Bacteria</taxon>
        <taxon>Bacillati</taxon>
        <taxon>Cyanobacteriota</taxon>
        <taxon>Cyanophyceae</taxon>
        <taxon>Nostocales</taxon>
        <taxon>Nostocaceae</taxon>
        <taxon>Anabaena</taxon>
        <taxon>Anabaena azotica</taxon>
    </lineage>
</organism>
<accession>A0ABR8D2N0</accession>
<name>A0ABR8D2N0_9NOST</name>
<dbReference type="RefSeq" id="WP_190472193.1">
    <property type="nucleotide sequence ID" value="NZ_JACJSG010000014.1"/>
</dbReference>
<dbReference type="InterPro" id="IPR051531">
    <property type="entry name" value="N-acetyltransferase"/>
</dbReference>
<protein>
    <submittedName>
        <fullName evidence="5">GNAT family N-acetyltransferase</fullName>
    </submittedName>
</protein>
<evidence type="ECO:0000256" key="2">
    <source>
        <dbReference type="ARBA" id="ARBA00023315"/>
    </source>
</evidence>
<dbReference type="EMBL" id="JACJSG010000014">
    <property type="protein sequence ID" value="MBD2501430.1"/>
    <property type="molecule type" value="Genomic_DNA"/>
</dbReference>
<sequence length="192" mass="22591">MKSELPIITSDRLLLRIGIQEDIPSILKYFIDNKAYLTPYYPTWAEHFFTAEYWNYQVENNFLEFIHDQSLKLFIFPKKQPTKIIGTINFSNFVKGAAHFCYVGYSLAEAEQGKGYMTEALKVATDYVFQELNLHRIMANYMPHNQRSGNVLKRLGFVVEGYARDYLLINGKWQDHILTSLTNPKWEPYENR</sequence>
<evidence type="ECO:0000313" key="5">
    <source>
        <dbReference type="EMBL" id="MBD2501430.1"/>
    </source>
</evidence>
<dbReference type="PANTHER" id="PTHR43792:SF8">
    <property type="entry name" value="[RIBOSOMAL PROTEIN US5]-ALANINE N-ACETYLTRANSFERASE"/>
    <property type="match status" value="1"/>
</dbReference>
<comment type="similarity">
    <text evidence="3">Belongs to the acetyltransferase family. RimJ subfamily.</text>
</comment>
<dbReference type="InterPro" id="IPR016181">
    <property type="entry name" value="Acyl_CoA_acyltransferase"/>
</dbReference>
<keyword evidence="1" id="KW-0808">Transferase</keyword>
<dbReference type="Pfam" id="PF13302">
    <property type="entry name" value="Acetyltransf_3"/>
    <property type="match status" value="1"/>
</dbReference>
<dbReference type="InterPro" id="IPR000182">
    <property type="entry name" value="GNAT_dom"/>
</dbReference>
<reference evidence="5 6" key="1">
    <citation type="journal article" date="2020" name="ISME J.">
        <title>Comparative genomics reveals insights into cyanobacterial evolution and habitat adaptation.</title>
        <authorList>
            <person name="Chen M.Y."/>
            <person name="Teng W.K."/>
            <person name="Zhao L."/>
            <person name="Hu C.X."/>
            <person name="Zhou Y.K."/>
            <person name="Han B.P."/>
            <person name="Song L.R."/>
            <person name="Shu W.S."/>
        </authorList>
    </citation>
    <scope>NUCLEOTIDE SEQUENCE [LARGE SCALE GENOMIC DNA]</scope>
    <source>
        <strain evidence="5 6">FACHB-119</strain>
    </source>
</reference>
<gene>
    <name evidence="5" type="ORF">H6G83_12600</name>
</gene>
<dbReference type="SUPFAM" id="SSF55729">
    <property type="entry name" value="Acyl-CoA N-acyltransferases (Nat)"/>
    <property type="match status" value="1"/>
</dbReference>
<dbReference type="Proteomes" id="UP000661112">
    <property type="component" value="Unassembled WGS sequence"/>
</dbReference>
<comment type="caution">
    <text evidence="5">The sequence shown here is derived from an EMBL/GenBank/DDBJ whole genome shotgun (WGS) entry which is preliminary data.</text>
</comment>
<evidence type="ECO:0000259" key="4">
    <source>
        <dbReference type="PROSITE" id="PS51186"/>
    </source>
</evidence>